<comment type="catalytic activity">
    <reaction evidence="12">
        <text>2 [molybdopterin-synthase sulfur-carrier protein]-C-terminal-Gly-aminoethanethioate + cyclic pyranopterin phosphate + H2O = molybdopterin + 2 [molybdopterin-synthase sulfur-carrier protein]-C-terminal Gly-Gly + 2 H(+)</text>
        <dbReference type="Rhea" id="RHEA:26333"/>
        <dbReference type="Rhea" id="RHEA-COMP:12202"/>
        <dbReference type="Rhea" id="RHEA-COMP:19907"/>
        <dbReference type="ChEBI" id="CHEBI:15377"/>
        <dbReference type="ChEBI" id="CHEBI:15378"/>
        <dbReference type="ChEBI" id="CHEBI:58698"/>
        <dbReference type="ChEBI" id="CHEBI:59648"/>
        <dbReference type="ChEBI" id="CHEBI:90778"/>
        <dbReference type="ChEBI" id="CHEBI:232372"/>
        <dbReference type="EC" id="2.8.1.12"/>
    </reaction>
</comment>
<evidence type="ECO:0000256" key="9">
    <source>
        <dbReference type="ARBA" id="ARBA00030407"/>
    </source>
</evidence>
<reference evidence="14" key="1">
    <citation type="journal article" date="2011" name="J. Bacteriol.">
        <title>Genome sequences of eight morphologically diverse alphaproteobacteria.</title>
        <authorList>
            <consortium name="US DOE Joint Genome Institute"/>
            <person name="Brown P.J."/>
            <person name="Kysela D.T."/>
            <person name="Buechlein A."/>
            <person name="Hemmerich C."/>
            <person name="Brun Y.V."/>
        </authorList>
    </citation>
    <scope>NUCLEOTIDE SEQUENCE [LARGE SCALE GENOMIC DNA]</scope>
    <source>
        <strain evidence="14">ATCC 17100 / ATH 3.1.1 / DSM 162 / LMG 4299</strain>
    </source>
</reference>
<dbReference type="eggNOG" id="COG0314">
    <property type="taxonomic scope" value="Bacteria"/>
</dbReference>
<evidence type="ECO:0000256" key="10">
    <source>
        <dbReference type="ARBA" id="ARBA00030781"/>
    </source>
</evidence>
<evidence type="ECO:0000256" key="2">
    <source>
        <dbReference type="ARBA" id="ARBA00005426"/>
    </source>
</evidence>
<accession>E3I0L7</accession>
<dbReference type="KEGG" id="rva:Rvan_0751"/>
<dbReference type="OrthoDB" id="9803224at2"/>
<dbReference type="Gene3D" id="3.90.1170.40">
    <property type="entry name" value="Molybdopterin biosynthesis MoaE subunit"/>
    <property type="match status" value="1"/>
</dbReference>
<dbReference type="GO" id="GO:0030366">
    <property type="term" value="F:molybdopterin synthase activity"/>
    <property type="evidence" value="ECO:0007669"/>
    <property type="project" value="UniProtKB-EC"/>
</dbReference>
<comment type="function">
    <text evidence="6">Converts molybdopterin precursor Z into molybdopterin. This requires the incorporation of two sulfur atoms into precursor Z to generate a dithiolene group. The sulfur is provided by MoaD.</text>
</comment>
<dbReference type="Pfam" id="PF02391">
    <property type="entry name" value="MoaE"/>
    <property type="match status" value="1"/>
</dbReference>
<protein>
    <recommendedName>
        <fullName evidence="4">Molybdopterin synthase catalytic subunit</fullName>
        <ecNumber evidence="3">2.8.1.12</ecNumber>
    </recommendedName>
    <alternativeName>
        <fullName evidence="10">MPT synthase subunit 2</fullName>
    </alternativeName>
    <alternativeName>
        <fullName evidence="8">Molybdenum cofactor biosynthesis protein E</fullName>
    </alternativeName>
    <alternativeName>
        <fullName evidence="9">Molybdopterin-converting factor large subunit</fullName>
    </alternativeName>
    <alternativeName>
        <fullName evidence="11">Molybdopterin-converting factor subunit 2</fullName>
    </alternativeName>
</protein>
<dbReference type="AlphaFoldDB" id="E3I0L7"/>
<dbReference type="SUPFAM" id="SSF54690">
    <property type="entry name" value="Molybdopterin synthase subunit MoaE"/>
    <property type="match status" value="1"/>
</dbReference>
<evidence type="ECO:0000256" key="5">
    <source>
        <dbReference type="ARBA" id="ARBA00023150"/>
    </source>
</evidence>
<comment type="subunit">
    <text evidence="7">Heterotetramer of 2 MoaD subunits and 2 MoaE subunits. Also stable as homodimer. The enzyme changes between these two forms during catalysis.</text>
</comment>
<evidence type="ECO:0000256" key="12">
    <source>
        <dbReference type="ARBA" id="ARBA00049878"/>
    </source>
</evidence>
<dbReference type="STRING" id="648757.Rvan_0751"/>
<dbReference type="GO" id="GO:0006777">
    <property type="term" value="P:Mo-molybdopterin cofactor biosynthetic process"/>
    <property type="evidence" value="ECO:0007669"/>
    <property type="project" value="UniProtKB-KW"/>
</dbReference>
<dbReference type="HOGENOM" id="CLU_089568_2_1_5"/>
<dbReference type="EMBL" id="CP002292">
    <property type="protein sequence ID" value="ADP70027.1"/>
    <property type="molecule type" value="Genomic_DNA"/>
</dbReference>
<organism evidence="13 14">
    <name type="scientific">Rhodomicrobium vannielii (strain ATCC 17100 / DSM 162 / LMG 4299 / NCIMB 10020 / ATH 3.1.1)</name>
    <dbReference type="NCBI Taxonomy" id="648757"/>
    <lineage>
        <taxon>Bacteria</taxon>
        <taxon>Pseudomonadati</taxon>
        <taxon>Pseudomonadota</taxon>
        <taxon>Alphaproteobacteria</taxon>
        <taxon>Hyphomicrobiales</taxon>
        <taxon>Hyphomicrobiaceae</taxon>
        <taxon>Rhodomicrobium</taxon>
    </lineage>
</organism>
<gene>
    <name evidence="13" type="ordered locus">Rvan_0751</name>
</gene>
<evidence type="ECO:0000256" key="11">
    <source>
        <dbReference type="ARBA" id="ARBA00032474"/>
    </source>
</evidence>
<evidence type="ECO:0000256" key="1">
    <source>
        <dbReference type="ARBA" id="ARBA00005046"/>
    </source>
</evidence>
<evidence type="ECO:0000256" key="8">
    <source>
        <dbReference type="ARBA" id="ARBA00029745"/>
    </source>
</evidence>
<proteinExistence type="inferred from homology"/>
<evidence type="ECO:0000256" key="4">
    <source>
        <dbReference type="ARBA" id="ARBA00013858"/>
    </source>
</evidence>
<name>E3I0L7_RHOVT</name>
<comment type="similarity">
    <text evidence="2">Belongs to the MoaE family.</text>
</comment>
<keyword evidence="14" id="KW-1185">Reference proteome</keyword>
<evidence type="ECO:0000256" key="6">
    <source>
        <dbReference type="ARBA" id="ARBA00025448"/>
    </source>
</evidence>
<sequence length="145" mass="16285">MIRVQTDIFDPGEEMAHLGRAAGTGAIATFVGLVRDEGGTLSALTLEHYPGMTERALAALAEEARGRWSVRDIRIVHRVGRMLPGEVIVFVGVAARHRADAFAACEFLIDRLKTDAPFWKFEERREGGRWVDAHQTDDVRAERWR</sequence>
<dbReference type="UniPathway" id="UPA00344"/>
<keyword evidence="5" id="KW-0501">Molybdenum cofactor biosynthesis</keyword>
<evidence type="ECO:0000256" key="3">
    <source>
        <dbReference type="ARBA" id="ARBA00011950"/>
    </source>
</evidence>
<dbReference type="PANTHER" id="PTHR23404">
    <property type="entry name" value="MOLYBDOPTERIN SYNTHASE RELATED"/>
    <property type="match status" value="1"/>
</dbReference>
<dbReference type="RefSeq" id="WP_013418431.1">
    <property type="nucleotide sequence ID" value="NC_014664.1"/>
</dbReference>
<dbReference type="Proteomes" id="UP000001399">
    <property type="component" value="Chromosome"/>
</dbReference>
<evidence type="ECO:0000256" key="7">
    <source>
        <dbReference type="ARBA" id="ARBA00026066"/>
    </source>
</evidence>
<dbReference type="CDD" id="cd00756">
    <property type="entry name" value="MoaE"/>
    <property type="match status" value="1"/>
</dbReference>
<dbReference type="EC" id="2.8.1.12" evidence="3"/>
<evidence type="ECO:0000313" key="13">
    <source>
        <dbReference type="EMBL" id="ADP70027.1"/>
    </source>
</evidence>
<comment type="pathway">
    <text evidence="1">Cofactor biosynthesis; molybdopterin biosynthesis.</text>
</comment>
<dbReference type="InterPro" id="IPR003448">
    <property type="entry name" value="Mopterin_biosynth_MoaE"/>
</dbReference>
<evidence type="ECO:0000313" key="14">
    <source>
        <dbReference type="Proteomes" id="UP000001399"/>
    </source>
</evidence>
<dbReference type="InterPro" id="IPR036563">
    <property type="entry name" value="MoaE_sf"/>
</dbReference>